<dbReference type="InterPro" id="IPR013658">
    <property type="entry name" value="SGL"/>
</dbReference>
<evidence type="ECO:0000256" key="1">
    <source>
        <dbReference type="ARBA" id="ARBA00022801"/>
    </source>
</evidence>
<dbReference type="RefSeq" id="WP_088872799.1">
    <property type="nucleotide sequence ID" value="NZ_CP022111.1"/>
</dbReference>
<keyword evidence="3" id="KW-0479">Metal-binding</keyword>
<dbReference type="Proteomes" id="UP000197153">
    <property type="component" value="Chromosome 2"/>
</dbReference>
<feature type="active site" description="Proton donor/acceptor" evidence="2">
    <location>
        <position position="197"/>
    </location>
</feature>
<keyword evidence="6" id="KW-1185">Reference proteome</keyword>
<reference evidence="5 6" key="1">
    <citation type="submission" date="2017-06" db="EMBL/GenBank/DDBJ databases">
        <title>Complete genome sequence of Nitrospirillum amazonense strain CBAmC, an endophytic nitrogen-fixing and plant growth-promoting bacterium, isolated from sugarcane.</title>
        <authorList>
            <person name="Schwab S."/>
            <person name="dos Santos Teixeira K.R."/>
            <person name="Simoes Araujo J.L."/>
            <person name="Soares Vidal M."/>
            <person name="Borges de Freitas H.R."/>
            <person name="Rivello Crivelaro A.L."/>
            <person name="Bueno de Camargo Nunes A."/>
            <person name="dos Santos C.M."/>
            <person name="Palmeira da Silva Rosa D."/>
            <person name="da Silva Padilha D."/>
            <person name="da Silva E."/>
            <person name="Araujo Terra L."/>
            <person name="Soares Mendes V."/>
            <person name="Farinelli L."/>
            <person name="Magalhaes Cruz L."/>
            <person name="Baldani J.I."/>
        </authorList>
    </citation>
    <scope>NUCLEOTIDE SEQUENCE [LARGE SCALE GENOMIC DNA]</scope>
    <source>
        <strain evidence="5 6">CBAmC</strain>
    </source>
</reference>
<evidence type="ECO:0000256" key="3">
    <source>
        <dbReference type="PIRSR" id="PIRSR605511-2"/>
    </source>
</evidence>
<dbReference type="EMBL" id="CP022111">
    <property type="protein sequence ID" value="ASG22187.1"/>
    <property type="molecule type" value="Genomic_DNA"/>
</dbReference>
<name>A0A248JTY8_9PROT</name>
<evidence type="ECO:0000256" key="2">
    <source>
        <dbReference type="PIRSR" id="PIRSR605511-1"/>
    </source>
</evidence>
<dbReference type="InterPro" id="IPR011042">
    <property type="entry name" value="6-blade_b-propeller_TolB-like"/>
</dbReference>
<evidence type="ECO:0000259" key="4">
    <source>
        <dbReference type="Pfam" id="PF08450"/>
    </source>
</evidence>
<proteinExistence type="predicted"/>
<organism evidence="5 6">
    <name type="scientific">Nitrospirillum viridazoti CBAmc</name>
    <dbReference type="NCBI Taxonomy" id="1441467"/>
    <lineage>
        <taxon>Bacteria</taxon>
        <taxon>Pseudomonadati</taxon>
        <taxon>Pseudomonadota</taxon>
        <taxon>Alphaproteobacteria</taxon>
        <taxon>Rhodospirillales</taxon>
        <taxon>Azospirillaceae</taxon>
        <taxon>Nitrospirillum</taxon>
        <taxon>Nitrospirillum viridazoti</taxon>
    </lineage>
</organism>
<dbReference type="GO" id="GO:0016787">
    <property type="term" value="F:hydrolase activity"/>
    <property type="evidence" value="ECO:0007669"/>
    <property type="project" value="UniProtKB-KW"/>
</dbReference>
<feature type="domain" description="SMP-30/Gluconolactonase/LRE-like region" evidence="4">
    <location>
        <begin position="14"/>
        <end position="254"/>
    </location>
</feature>
<gene>
    <name evidence="5" type="ORF">Y958_14560</name>
</gene>
<keyword evidence="1" id="KW-0378">Hydrolase</keyword>
<dbReference type="PANTHER" id="PTHR47572">
    <property type="entry name" value="LIPOPROTEIN-RELATED"/>
    <property type="match status" value="1"/>
</dbReference>
<evidence type="ECO:0000313" key="5">
    <source>
        <dbReference type="EMBL" id="ASG22187.1"/>
    </source>
</evidence>
<accession>A0A248JTY8</accession>
<dbReference type="PRINTS" id="PR01790">
    <property type="entry name" value="SMP30FAMILY"/>
</dbReference>
<feature type="binding site" evidence="3">
    <location>
        <position position="99"/>
    </location>
    <ligand>
        <name>substrate</name>
    </ligand>
</feature>
<dbReference type="GO" id="GO:0046872">
    <property type="term" value="F:metal ion binding"/>
    <property type="evidence" value="ECO:0007669"/>
    <property type="project" value="UniProtKB-KW"/>
</dbReference>
<dbReference type="Gene3D" id="2.120.10.30">
    <property type="entry name" value="TolB, C-terminal domain"/>
    <property type="match status" value="1"/>
</dbReference>
<dbReference type="InterPro" id="IPR005511">
    <property type="entry name" value="SMP-30"/>
</dbReference>
<sequence>MAREINIVINNLSFGEAPRWRADGLYFSDVHADRVMVLRGDGGLEAVMSASGPVSGLGWLPDGRMLVVSMLDKRVLRLEPDGATAVHADLSELATGPANDMIVGPTGVAYVGNFGFSLFPPEPPKLAVLAAVAPDGHVTVAAEDLFFPNGMVITPDGRTLIVGESGGQCLTAFDIADNGGLSNRTEWAALGDGALPDGICLDAEGAIWVASPPTNEVLRIRQGGEVLERIATDQQAIACVLGGVDRKTLYVFTAESTEPAFCREHHTARLLAINVDVPGAGWP</sequence>
<feature type="binding site" evidence="3">
    <location>
        <position position="16"/>
    </location>
    <ligand>
        <name>a divalent metal cation</name>
        <dbReference type="ChEBI" id="CHEBI:60240"/>
    </ligand>
</feature>
<feature type="binding site" evidence="3">
    <location>
        <position position="197"/>
    </location>
    <ligand>
        <name>a divalent metal cation</name>
        <dbReference type="ChEBI" id="CHEBI:60240"/>
    </ligand>
</feature>
<dbReference type="InterPro" id="IPR051262">
    <property type="entry name" value="SMP-30/CGR1_Lactonase"/>
</dbReference>
<feature type="binding site" evidence="3">
    <location>
        <position position="149"/>
    </location>
    <ligand>
        <name>a divalent metal cation</name>
        <dbReference type="ChEBI" id="CHEBI:60240"/>
    </ligand>
</feature>
<dbReference type="Pfam" id="PF08450">
    <property type="entry name" value="SGL"/>
    <property type="match status" value="1"/>
</dbReference>
<protein>
    <submittedName>
        <fullName evidence="5">Gluconolaconase</fullName>
    </submittedName>
</protein>
<evidence type="ECO:0000313" key="6">
    <source>
        <dbReference type="Proteomes" id="UP000197153"/>
    </source>
</evidence>
<dbReference type="KEGG" id="nao:Y958_14560"/>
<comment type="cofactor">
    <cofactor evidence="3">
        <name>Zn(2+)</name>
        <dbReference type="ChEBI" id="CHEBI:29105"/>
    </cofactor>
    <text evidence="3">Binds 1 divalent metal cation per subunit.</text>
</comment>
<dbReference type="AlphaFoldDB" id="A0A248JTY8"/>
<dbReference type="PANTHER" id="PTHR47572:SF4">
    <property type="entry name" value="LACTONASE DRP35"/>
    <property type="match status" value="1"/>
</dbReference>
<dbReference type="SUPFAM" id="SSF63829">
    <property type="entry name" value="Calcium-dependent phosphotriesterase"/>
    <property type="match status" value="1"/>
</dbReference>
<keyword evidence="3" id="KW-0862">Zinc</keyword>